<feature type="region of interest" description="Disordered" evidence="5">
    <location>
        <begin position="55"/>
        <end position="96"/>
    </location>
</feature>
<dbReference type="RefSeq" id="XP_056515445.1">
    <property type="nucleotide sequence ID" value="XM_056650595.1"/>
</dbReference>
<organism evidence="7 8">
    <name type="scientific">Penicillium alfredii</name>
    <dbReference type="NCBI Taxonomy" id="1506179"/>
    <lineage>
        <taxon>Eukaryota</taxon>
        <taxon>Fungi</taxon>
        <taxon>Dikarya</taxon>
        <taxon>Ascomycota</taxon>
        <taxon>Pezizomycotina</taxon>
        <taxon>Eurotiomycetes</taxon>
        <taxon>Eurotiomycetidae</taxon>
        <taxon>Eurotiales</taxon>
        <taxon>Aspergillaceae</taxon>
        <taxon>Penicillium</taxon>
    </lineage>
</organism>
<evidence type="ECO:0000256" key="2">
    <source>
        <dbReference type="ARBA" id="ARBA00023125"/>
    </source>
</evidence>
<keyword evidence="4" id="KW-0539">Nucleus</keyword>
<dbReference type="Pfam" id="PF00172">
    <property type="entry name" value="Zn_clus"/>
    <property type="match status" value="1"/>
</dbReference>
<sequence length="160" mass="18028">MDHQPRDTRKRRKIAVACDDCRARKVRCDGMQPGRWLFVKGSFGMRPVLTWRQSVDHAPEEPSAPSASTQVTWKKNELRRQPAQTTRKPERPGKDAGIIGSACSCIFRPEVVPSDNSISASLWNRRQRAYNPSLLPNMHKVSEDSAESPWLGAALMGSMR</sequence>
<keyword evidence="3" id="KW-0804">Transcription</keyword>
<dbReference type="GO" id="GO:0008270">
    <property type="term" value="F:zinc ion binding"/>
    <property type="evidence" value="ECO:0007669"/>
    <property type="project" value="InterPro"/>
</dbReference>
<gene>
    <name evidence="7" type="ORF">NUU61_000011</name>
</gene>
<reference evidence="7" key="2">
    <citation type="journal article" date="2023" name="IMA Fungus">
        <title>Comparative genomic study of the Penicillium genus elucidates a diverse pangenome and 15 lateral gene transfer events.</title>
        <authorList>
            <person name="Petersen C."/>
            <person name="Sorensen T."/>
            <person name="Nielsen M.R."/>
            <person name="Sondergaard T.E."/>
            <person name="Sorensen J.L."/>
            <person name="Fitzpatrick D.A."/>
            <person name="Frisvad J.C."/>
            <person name="Nielsen K.L."/>
        </authorList>
    </citation>
    <scope>NUCLEOTIDE SEQUENCE</scope>
    <source>
        <strain evidence="7">IBT 34128</strain>
    </source>
</reference>
<dbReference type="EMBL" id="JAPMSZ010000001">
    <property type="protein sequence ID" value="KAJ5114252.1"/>
    <property type="molecule type" value="Genomic_DNA"/>
</dbReference>
<evidence type="ECO:0000256" key="3">
    <source>
        <dbReference type="ARBA" id="ARBA00023163"/>
    </source>
</evidence>
<dbReference type="InterPro" id="IPR001138">
    <property type="entry name" value="Zn2Cys6_DnaBD"/>
</dbReference>
<dbReference type="CDD" id="cd00067">
    <property type="entry name" value="GAL4"/>
    <property type="match status" value="1"/>
</dbReference>
<evidence type="ECO:0000256" key="4">
    <source>
        <dbReference type="ARBA" id="ARBA00023242"/>
    </source>
</evidence>
<dbReference type="GO" id="GO:0003677">
    <property type="term" value="F:DNA binding"/>
    <property type="evidence" value="ECO:0007669"/>
    <property type="project" value="UniProtKB-KW"/>
</dbReference>
<dbReference type="SUPFAM" id="SSF57701">
    <property type="entry name" value="Zn2/Cys6 DNA-binding domain"/>
    <property type="match status" value="1"/>
</dbReference>
<dbReference type="OrthoDB" id="4369689at2759"/>
<keyword evidence="8" id="KW-1185">Reference proteome</keyword>
<dbReference type="GO" id="GO:0000981">
    <property type="term" value="F:DNA-binding transcription factor activity, RNA polymerase II-specific"/>
    <property type="evidence" value="ECO:0007669"/>
    <property type="project" value="InterPro"/>
</dbReference>
<evidence type="ECO:0000259" key="6">
    <source>
        <dbReference type="Pfam" id="PF00172"/>
    </source>
</evidence>
<evidence type="ECO:0000256" key="1">
    <source>
        <dbReference type="ARBA" id="ARBA00023015"/>
    </source>
</evidence>
<dbReference type="GeneID" id="81389763"/>
<proteinExistence type="predicted"/>
<dbReference type="Gene3D" id="4.10.240.10">
    <property type="entry name" value="Zn(2)-C6 fungal-type DNA-binding domain"/>
    <property type="match status" value="1"/>
</dbReference>
<comment type="caution">
    <text evidence="7">The sequence shown here is derived from an EMBL/GenBank/DDBJ whole genome shotgun (WGS) entry which is preliminary data.</text>
</comment>
<dbReference type="Proteomes" id="UP001141434">
    <property type="component" value="Unassembled WGS sequence"/>
</dbReference>
<evidence type="ECO:0000313" key="7">
    <source>
        <dbReference type="EMBL" id="KAJ5114252.1"/>
    </source>
</evidence>
<evidence type="ECO:0000313" key="8">
    <source>
        <dbReference type="Proteomes" id="UP001141434"/>
    </source>
</evidence>
<evidence type="ECO:0000256" key="5">
    <source>
        <dbReference type="SAM" id="MobiDB-lite"/>
    </source>
</evidence>
<keyword evidence="2" id="KW-0238">DNA-binding</keyword>
<protein>
    <recommendedName>
        <fullName evidence="6">Zn(2)-C6 fungal-type domain-containing protein</fullName>
    </recommendedName>
</protein>
<feature type="domain" description="Zn(2)-C6 fungal-type" evidence="6">
    <location>
        <begin position="16"/>
        <end position="33"/>
    </location>
</feature>
<accession>A0A9W9G945</accession>
<dbReference type="AlphaFoldDB" id="A0A9W9G945"/>
<dbReference type="InterPro" id="IPR036864">
    <property type="entry name" value="Zn2-C6_fun-type_DNA-bd_sf"/>
</dbReference>
<name>A0A9W9G945_9EURO</name>
<reference evidence="7" key="1">
    <citation type="submission" date="2022-11" db="EMBL/GenBank/DDBJ databases">
        <authorList>
            <person name="Petersen C."/>
        </authorList>
    </citation>
    <scope>NUCLEOTIDE SEQUENCE</scope>
    <source>
        <strain evidence="7">IBT 34128</strain>
    </source>
</reference>
<keyword evidence="1" id="KW-0805">Transcription regulation</keyword>